<reference evidence="1" key="1">
    <citation type="journal article" date="2023" name="IScience">
        <title>Live-bearing cockroach genome reveals convergent evolutionary mechanisms linked to viviparity in insects and beyond.</title>
        <authorList>
            <person name="Fouks B."/>
            <person name="Harrison M.C."/>
            <person name="Mikhailova A.A."/>
            <person name="Marchal E."/>
            <person name="English S."/>
            <person name="Carruthers M."/>
            <person name="Jennings E.C."/>
            <person name="Chiamaka E.L."/>
            <person name="Frigard R.A."/>
            <person name="Pippel M."/>
            <person name="Attardo G.M."/>
            <person name="Benoit J.B."/>
            <person name="Bornberg-Bauer E."/>
            <person name="Tobe S.S."/>
        </authorList>
    </citation>
    <scope>NUCLEOTIDE SEQUENCE</scope>
    <source>
        <strain evidence="1">Stay&amp;Tobe</strain>
    </source>
</reference>
<dbReference type="GO" id="GO:0005634">
    <property type="term" value="C:nucleus"/>
    <property type="evidence" value="ECO:0007669"/>
    <property type="project" value="InterPro"/>
</dbReference>
<organism evidence="1 2">
    <name type="scientific">Diploptera punctata</name>
    <name type="common">Pacific beetle cockroach</name>
    <dbReference type="NCBI Taxonomy" id="6984"/>
    <lineage>
        <taxon>Eukaryota</taxon>
        <taxon>Metazoa</taxon>
        <taxon>Ecdysozoa</taxon>
        <taxon>Arthropoda</taxon>
        <taxon>Hexapoda</taxon>
        <taxon>Insecta</taxon>
        <taxon>Pterygota</taxon>
        <taxon>Neoptera</taxon>
        <taxon>Polyneoptera</taxon>
        <taxon>Dictyoptera</taxon>
        <taxon>Blattodea</taxon>
        <taxon>Blaberoidea</taxon>
        <taxon>Blaberidae</taxon>
        <taxon>Diplopterinae</taxon>
        <taxon>Diploptera</taxon>
    </lineage>
</organism>
<dbReference type="PANTHER" id="PTHR10411">
    <property type="entry name" value="GROWTH ARREST AND DNA DAMAGE-INDUCIBLE PROTEIN GADD45"/>
    <property type="match status" value="1"/>
</dbReference>
<dbReference type="InterPro" id="IPR024824">
    <property type="entry name" value="GADD45"/>
</dbReference>
<proteinExistence type="predicted"/>
<gene>
    <name evidence="1" type="ORF">L9F63_004703</name>
</gene>
<dbReference type="GO" id="GO:0051726">
    <property type="term" value="P:regulation of cell cycle"/>
    <property type="evidence" value="ECO:0007669"/>
    <property type="project" value="InterPro"/>
</dbReference>
<sequence>MTLEDIPEGNMNKKVVCKAVLTVVRKALADKRLTCGLLPAIKILETDPESVLFCIIPQSTHGDATLHIQTVLLQAFCYENDIHIIQCIYAFYVDCAEKLGVLISDKFDGPRVDSSCIVVHQPWATDQPQLSKCEKQLVGFCHSTLDEYPQPVIKLPAL</sequence>
<accession>A0AAD7ZFF8</accession>
<dbReference type="Proteomes" id="UP001233999">
    <property type="component" value="Unassembled WGS sequence"/>
</dbReference>
<protein>
    <recommendedName>
        <fullName evidence="3">Ribosomal protein L7Ae/L30e/S12e/Gadd45 domain-containing protein</fullName>
    </recommendedName>
</protein>
<reference evidence="1" key="2">
    <citation type="submission" date="2023-05" db="EMBL/GenBank/DDBJ databases">
        <authorList>
            <person name="Fouks B."/>
        </authorList>
    </citation>
    <scope>NUCLEOTIDE SEQUENCE</scope>
    <source>
        <strain evidence="1">Stay&amp;Tobe</strain>
        <tissue evidence="1">Testes</tissue>
    </source>
</reference>
<evidence type="ECO:0000313" key="2">
    <source>
        <dbReference type="Proteomes" id="UP001233999"/>
    </source>
</evidence>
<dbReference type="EMBL" id="JASPKZ010008384">
    <property type="protein sequence ID" value="KAJ9579624.1"/>
    <property type="molecule type" value="Genomic_DNA"/>
</dbReference>
<evidence type="ECO:0008006" key="3">
    <source>
        <dbReference type="Google" id="ProtNLM"/>
    </source>
</evidence>
<name>A0AAD7ZFF8_DIPPU</name>
<evidence type="ECO:0000313" key="1">
    <source>
        <dbReference type="EMBL" id="KAJ9579624.1"/>
    </source>
</evidence>
<dbReference type="Gene3D" id="3.30.1330.30">
    <property type="match status" value="1"/>
</dbReference>
<comment type="caution">
    <text evidence="1">The sequence shown here is derived from an EMBL/GenBank/DDBJ whole genome shotgun (WGS) entry which is preliminary data.</text>
</comment>
<dbReference type="GO" id="GO:0005737">
    <property type="term" value="C:cytoplasm"/>
    <property type="evidence" value="ECO:0007669"/>
    <property type="project" value="TreeGrafter"/>
</dbReference>
<keyword evidence="2" id="KW-1185">Reference proteome</keyword>
<dbReference type="PANTHER" id="PTHR10411:SF8">
    <property type="entry name" value="FI09246P"/>
    <property type="match status" value="1"/>
</dbReference>
<dbReference type="AlphaFoldDB" id="A0AAD7ZFF8"/>
<dbReference type="InterPro" id="IPR029064">
    <property type="entry name" value="Ribosomal_eL30-like_sf"/>
</dbReference>